<keyword evidence="3" id="KW-0812">Transmembrane</keyword>
<dbReference type="GO" id="GO:0005886">
    <property type="term" value="C:plasma membrane"/>
    <property type="evidence" value="ECO:0007669"/>
    <property type="project" value="TreeGrafter"/>
</dbReference>
<keyword evidence="7" id="KW-1185">Reference proteome</keyword>
<dbReference type="GO" id="GO:0030003">
    <property type="term" value="P:intracellular monoatomic cation homeostasis"/>
    <property type="evidence" value="ECO:0007669"/>
    <property type="project" value="TreeGrafter"/>
</dbReference>
<evidence type="ECO:0000256" key="2">
    <source>
        <dbReference type="ARBA" id="ARBA00006939"/>
    </source>
</evidence>
<dbReference type="GO" id="GO:0005385">
    <property type="term" value="F:zinc ion transmembrane transporter activity"/>
    <property type="evidence" value="ECO:0007669"/>
    <property type="project" value="TreeGrafter"/>
</dbReference>
<dbReference type="InterPro" id="IPR050799">
    <property type="entry name" value="ZIP_Transporter"/>
</dbReference>
<dbReference type="Proteomes" id="UP000749559">
    <property type="component" value="Unassembled WGS sequence"/>
</dbReference>
<comment type="caution">
    <text evidence="6">The sequence shown here is derived from an EMBL/GenBank/DDBJ whole genome shotgun (WGS) entry which is preliminary data.</text>
</comment>
<dbReference type="PANTHER" id="PTHR12191">
    <property type="entry name" value="SOLUTE CARRIER FAMILY 39"/>
    <property type="match status" value="1"/>
</dbReference>
<accession>A0A8J1XX32</accession>
<dbReference type="GO" id="GO:0071578">
    <property type="term" value="P:zinc ion import across plasma membrane"/>
    <property type="evidence" value="ECO:0007669"/>
    <property type="project" value="TreeGrafter"/>
</dbReference>
<protein>
    <submittedName>
        <fullName evidence="6">Uncharacterized protein</fullName>
    </submittedName>
</protein>
<evidence type="ECO:0000313" key="7">
    <source>
        <dbReference type="Proteomes" id="UP000749559"/>
    </source>
</evidence>
<sequence>FKTLGLYFFFKLEIISTKQKTVKMTLVKLLVYTCLHQLFVSSDVLAEESNISVAARFYDDLVQTFGDDGELNGEQLQRLLNALRWRGNSSHNRNTVQKIGCNLTDPTQNKFSCLHDKCLTAADLLALYNWDGTINSTEFPQFAPGLLYQATLQHCNHDIVDQETPSPHQYSEGEVWGYGLLCITAVVGSGLLGCLIFICVANPRIYDILLMAMVSLAIGVLTGMGLLFLIPEALMLSHHIETKEFYWKLSFVAGGLYFLFIFERIIKIVKHAKQKNHNPHDYKSVPSISSDNDIIFMPHGNGSSSAKLLESQSDYSIETKMTSITEVPKVKFTLDDVAEDKKLKKPKNLKHMQKKEIDTVAWVLVLGDILHNFVDGIAIGAGFSQSVLTGVGLSVCMICEHVPHKVGDFAILVNAGMSLKQAVLYTLLPGIMNYLGFAVGVVVGELANATTWILAFAGGIFLYIGLVDMLPEVSEKVDAEKTVKGQLKIFALQNLGILAGYSIMIIVALYASDISFE</sequence>
<evidence type="ECO:0000256" key="1">
    <source>
        <dbReference type="ARBA" id="ARBA00004141"/>
    </source>
</evidence>
<keyword evidence="5" id="KW-0472">Membrane</keyword>
<dbReference type="InterPro" id="IPR003689">
    <property type="entry name" value="ZIP"/>
</dbReference>
<reference evidence="6" key="1">
    <citation type="submission" date="2022-03" db="EMBL/GenBank/DDBJ databases">
        <authorList>
            <person name="Martin C."/>
        </authorList>
    </citation>
    <scope>NUCLEOTIDE SEQUENCE</scope>
</reference>
<evidence type="ECO:0000256" key="4">
    <source>
        <dbReference type="ARBA" id="ARBA00022989"/>
    </source>
</evidence>
<gene>
    <name evidence="6" type="ORF">OFUS_LOCUS11934</name>
</gene>
<dbReference type="GO" id="GO:0140410">
    <property type="term" value="F:monoatomic cation:bicarbonate symporter activity"/>
    <property type="evidence" value="ECO:0007669"/>
    <property type="project" value="TreeGrafter"/>
</dbReference>
<evidence type="ECO:0000313" key="6">
    <source>
        <dbReference type="EMBL" id="CAH1785940.1"/>
    </source>
</evidence>
<dbReference type="PANTHER" id="PTHR12191:SF37">
    <property type="entry name" value="ZINC TRANSPORTER FOI"/>
    <property type="match status" value="1"/>
</dbReference>
<name>A0A8J1XX32_OWEFU</name>
<dbReference type="EMBL" id="CAIIXF020000006">
    <property type="protein sequence ID" value="CAH1785940.1"/>
    <property type="molecule type" value="Genomic_DNA"/>
</dbReference>
<evidence type="ECO:0000256" key="3">
    <source>
        <dbReference type="ARBA" id="ARBA00022692"/>
    </source>
</evidence>
<comment type="similarity">
    <text evidence="2">Belongs to the ZIP transporter (TC 2.A.5) family.</text>
</comment>
<dbReference type="OrthoDB" id="200954at2759"/>
<proteinExistence type="inferred from homology"/>
<feature type="non-terminal residue" evidence="6">
    <location>
        <position position="517"/>
    </location>
</feature>
<keyword evidence="4" id="KW-1133">Transmembrane helix</keyword>
<dbReference type="Pfam" id="PF02535">
    <property type="entry name" value="Zip"/>
    <property type="match status" value="1"/>
</dbReference>
<dbReference type="AlphaFoldDB" id="A0A8J1XX32"/>
<evidence type="ECO:0000256" key="5">
    <source>
        <dbReference type="ARBA" id="ARBA00023136"/>
    </source>
</evidence>
<organism evidence="6 7">
    <name type="scientific">Owenia fusiformis</name>
    <name type="common">Polychaete worm</name>
    <dbReference type="NCBI Taxonomy" id="6347"/>
    <lineage>
        <taxon>Eukaryota</taxon>
        <taxon>Metazoa</taxon>
        <taxon>Spiralia</taxon>
        <taxon>Lophotrochozoa</taxon>
        <taxon>Annelida</taxon>
        <taxon>Polychaeta</taxon>
        <taxon>Sedentaria</taxon>
        <taxon>Canalipalpata</taxon>
        <taxon>Sabellida</taxon>
        <taxon>Oweniida</taxon>
        <taxon>Oweniidae</taxon>
        <taxon>Owenia</taxon>
    </lineage>
</organism>
<comment type="subcellular location">
    <subcellularLocation>
        <location evidence="1">Membrane</location>
        <topology evidence="1">Multi-pass membrane protein</topology>
    </subcellularLocation>
</comment>